<accession>A0A853L1G9</accession>
<proteinExistence type="predicted"/>
<dbReference type="Proteomes" id="UP000094009">
    <property type="component" value="Unassembled WGS sequence"/>
</dbReference>
<evidence type="ECO:0000313" key="4">
    <source>
        <dbReference type="Proteomes" id="UP000094009"/>
    </source>
</evidence>
<dbReference type="AlphaFoldDB" id="A0A853L1G9"/>
<dbReference type="InterPro" id="IPR013976">
    <property type="entry name" value="HDOD"/>
</dbReference>
<keyword evidence="1" id="KW-0597">Phosphoprotein</keyword>
<dbReference type="SUPFAM" id="SSF52172">
    <property type="entry name" value="CheY-like"/>
    <property type="match status" value="1"/>
</dbReference>
<dbReference type="Pfam" id="PF08668">
    <property type="entry name" value="HDOD"/>
    <property type="match status" value="1"/>
</dbReference>
<dbReference type="PANTHER" id="PTHR33525">
    <property type="match status" value="1"/>
</dbReference>
<dbReference type="EMBL" id="JPVZ01000002">
    <property type="protein sequence ID" value="OAZ10900.1"/>
    <property type="molecule type" value="Genomic_DNA"/>
</dbReference>
<evidence type="ECO:0000256" key="1">
    <source>
        <dbReference type="PROSITE-ProRule" id="PRU00169"/>
    </source>
</evidence>
<reference evidence="3 4" key="1">
    <citation type="submission" date="2014-07" db="EMBL/GenBank/DDBJ databases">
        <title>Draft genome sequence of Thalassospira tepidiphila 1-1B.</title>
        <authorList>
            <person name="Lai Q."/>
            <person name="Shao Z."/>
        </authorList>
    </citation>
    <scope>NUCLEOTIDE SEQUENCE [LARGE SCALE GENOMIC DNA]</scope>
    <source>
        <strain evidence="3 4">MCCC 1A03514</strain>
    </source>
</reference>
<dbReference type="InterPro" id="IPR052340">
    <property type="entry name" value="RNase_Y/CdgJ"/>
</dbReference>
<gene>
    <name evidence="3" type="ORF">TH4_04970</name>
</gene>
<dbReference type="SUPFAM" id="SSF109604">
    <property type="entry name" value="HD-domain/PDEase-like"/>
    <property type="match status" value="1"/>
</dbReference>
<dbReference type="GO" id="GO:0016787">
    <property type="term" value="F:hydrolase activity"/>
    <property type="evidence" value="ECO:0007669"/>
    <property type="project" value="UniProtKB-KW"/>
</dbReference>
<comment type="caution">
    <text evidence="3">The sequence shown here is derived from an EMBL/GenBank/DDBJ whole genome shotgun (WGS) entry which is preliminary data.</text>
</comment>
<name>A0A853L1G9_9PROT</name>
<organism evidence="3 4">
    <name type="scientific">Thalassospira tepidiphila MCCC 1A03514</name>
    <dbReference type="NCBI Taxonomy" id="1177930"/>
    <lineage>
        <taxon>Bacteria</taxon>
        <taxon>Pseudomonadati</taxon>
        <taxon>Pseudomonadota</taxon>
        <taxon>Alphaproteobacteria</taxon>
        <taxon>Rhodospirillales</taxon>
        <taxon>Thalassospiraceae</taxon>
        <taxon>Thalassospira</taxon>
    </lineage>
</organism>
<protein>
    <submittedName>
        <fullName evidence="3">Metal-dependent hydrolase</fullName>
    </submittedName>
</protein>
<keyword evidence="3" id="KW-0378">Hydrolase</keyword>
<feature type="domain" description="Response regulatory" evidence="2">
    <location>
        <begin position="1"/>
        <end position="95"/>
    </location>
</feature>
<dbReference type="InterPro" id="IPR011006">
    <property type="entry name" value="CheY-like_superfamily"/>
</dbReference>
<dbReference type="PANTHER" id="PTHR33525:SF6">
    <property type="entry name" value="HDOD DOMAIN-CONTAINING PROTEIN"/>
    <property type="match status" value="1"/>
</dbReference>
<dbReference type="InterPro" id="IPR001789">
    <property type="entry name" value="Sig_transdc_resp-reg_receiver"/>
</dbReference>
<dbReference type="Gene3D" id="1.10.3210.10">
    <property type="entry name" value="Hypothetical protein af1432"/>
    <property type="match status" value="1"/>
</dbReference>
<dbReference type="GO" id="GO:0000160">
    <property type="term" value="P:phosphorelay signal transduction system"/>
    <property type="evidence" value="ECO:0007669"/>
    <property type="project" value="InterPro"/>
</dbReference>
<sequence>MRPNWKMRFYEGAEQALIGLEEQPADVVISDMRMPSMDGAEFLRIVATRWPQTSRILLSGYADEIAIQNGAAATHHFLAKPCTDSDIIHAAERGLIMNRYLRDPFLVELLSIVPGDLMWPITFRRLHSILQFSGPSSHAELTDFANDHPALTNLVHELALREQLIPADSHPDFIKLLKILGIETVKALCVLWCELGQPSQFDGERISVDLHRPLVLGQMAAEIARLRNLEPDSVDQIRAAALLCHIGDIFTARVVPEKHAASRHRADVDNCDIISAEISEMGFAHPAVSACLCACWGFSHQIIENIAFHHRPESAPTDRSESLLIVYAAQHFARKAGVDGVTRAQKYDLARGFITRCGAAADWQVWERACIGKHVPLEATKPHNF</sequence>
<dbReference type="Pfam" id="PF00072">
    <property type="entry name" value="Response_reg"/>
    <property type="match status" value="1"/>
</dbReference>
<evidence type="ECO:0000259" key="2">
    <source>
        <dbReference type="PROSITE" id="PS50110"/>
    </source>
</evidence>
<evidence type="ECO:0000313" key="3">
    <source>
        <dbReference type="EMBL" id="OAZ10900.1"/>
    </source>
</evidence>
<feature type="modified residue" description="4-aspartylphosphate" evidence="1">
    <location>
        <position position="31"/>
    </location>
</feature>
<dbReference type="Gene3D" id="3.40.50.2300">
    <property type="match status" value="1"/>
</dbReference>
<dbReference type="PROSITE" id="PS50110">
    <property type="entry name" value="RESPONSE_REGULATORY"/>
    <property type="match status" value="1"/>
</dbReference>